<comment type="caution">
    <text evidence="1">The sequence shown here is derived from an EMBL/GenBank/DDBJ whole genome shotgun (WGS) entry which is preliminary data.</text>
</comment>
<reference evidence="1 2" key="1">
    <citation type="journal article" date="2019" name="Emerg. Microbes Infect.">
        <title>Comprehensive subspecies identification of 175 nontuberculous mycobacteria species based on 7547 genomic profiles.</title>
        <authorList>
            <person name="Matsumoto Y."/>
            <person name="Kinjo T."/>
            <person name="Motooka D."/>
            <person name="Nabeya D."/>
            <person name="Jung N."/>
            <person name="Uechi K."/>
            <person name="Horii T."/>
            <person name="Iida T."/>
            <person name="Fujita J."/>
            <person name="Nakamura S."/>
        </authorList>
    </citation>
    <scope>NUCLEOTIDE SEQUENCE [LARGE SCALE GENOMIC DNA]</scope>
    <source>
        <strain evidence="1 2">JCM 17322</strain>
    </source>
</reference>
<keyword evidence="2" id="KW-1185">Reference proteome</keyword>
<dbReference type="AlphaFoldDB" id="A0A7I9XXH5"/>
<name>A0A7I9XXH5_9MYCO</name>
<evidence type="ECO:0000313" key="1">
    <source>
        <dbReference type="EMBL" id="GFG74499.1"/>
    </source>
</evidence>
<organism evidence="1 2">
    <name type="scientific">Mycobacterium botniense</name>
    <dbReference type="NCBI Taxonomy" id="84962"/>
    <lineage>
        <taxon>Bacteria</taxon>
        <taxon>Bacillati</taxon>
        <taxon>Actinomycetota</taxon>
        <taxon>Actinomycetes</taxon>
        <taxon>Mycobacteriales</taxon>
        <taxon>Mycobacteriaceae</taxon>
        <taxon>Mycobacterium</taxon>
    </lineage>
</organism>
<proteinExistence type="predicted"/>
<protein>
    <submittedName>
        <fullName evidence="1">Uncharacterized protein</fullName>
    </submittedName>
</protein>
<accession>A0A7I9XXH5</accession>
<dbReference type="EMBL" id="BLKW01000002">
    <property type="protein sequence ID" value="GFG74499.1"/>
    <property type="molecule type" value="Genomic_DNA"/>
</dbReference>
<sequence>MTISAQCLSGGVQACCADVGQHDDPARADTAGDRQPYSTRPDDDQNIMAAWLCCHLLSLEITVAREQ</sequence>
<dbReference type="Proteomes" id="UP000465361">
    <property type="component" value="Unassembled WGS sequence"/>
</dbReference>
<evidence type="ECO:0000313" key="2">
    <source>
        <dbReference type="Proteomes" id="UP000465361"/>
    </source>
</evidence>
<gene>
    <name evidence="1" type="ORF">MBOT_18640</name>
</gene>